<dbReference type="Gene3D" id="2.10.25.10">
    <property type="entry name" value="Laminin"/>
    <property type="match status" value="2"/>
</dbReference>
<keyword evidence="2 6" id="KW-0732">Signal</keyword>
<dbReference type="SUPFAM" id="SSF57603">
    <property type="entry name" value="FnI-like domain"/>
    <property type="match status" value="1"/>
</dbReference>
<evidence type="ECO:0000313" key="9">
    <source>
        <dbReference type="WBParaSite" id="MBELARI_LOCUS4162"/>
    </source>
</evidence>
<evidence type="ECO:0000256" key="5">
    <source>
        <dbReference type="PROSITE-ProRule" id="PRU00076"/>
    </source>
</evidence>
<dbReference type="Gene3D" id="2.10.70.10">
    <property type="entry name" value="Complement Module, domain 1"/>
    <property type="match status" value="1"/>
</dbReference>
<evidence type="ECO:0000256" key="2">
    <source>
        <dbReference type="ARBA" id="ARBA00022729"/>
    </source>
</evidence>
<dbReference type="InterPro" id="IPR051586">
    <property type="entry name" value="PKC-binding_NELL"/>
</dbReference>
<dbReference type="InterPro" id="IPR000742">
    <property type="entry name" value="EGF"/>
</dbReference>
<dbReference type="SMART" id="SM00181">
    <property type="entry name" value="EGF"/>
    <property type="match status" value="2"/>
</dbReference>
<dbReference type="PROSITE" id="PS50026">
    <property type="entry name" value="EGF_3"/>
    <property type="match status" value="2"/>
</dbReference>
<evidence type="ECO:0000256" key="6">
    <source>
        <dbReference type="SAM" id="SignalP"/>
    </source>
</evidence>
<dbReference type="InterPro" id="IPR024731">
    <property type="entry name" value="NELL2-like_EGF"/>
</dbReference>
<reference evidence="9" key="1">
    <citation type="submission" date="2024-02" db="UniProtKB">
        <authorList>
            <consortium name="WormBaseParasite"/>
        </authorList>
    </citation>
    <scope>IDENTIFICATION</scope>
</reference>
<dbReference type="CDD" id="cd00054">
    <property type="entry name" value="EGF_CA"/>
    <property type="match status" value="2"/>
</dbReference>
<dbReference type="GO" id="GO:0005509">
    <property type="term" value="F:calcium ion binding"/>
    <property type="evidence" value="ECO:0007669"/>
    <property type="project" value="InterPro"/>
</dbReference>
<keyword evidence="8" id="KW-1185">Reference proteome</keyword>
<proteinExistence type="predicted"/>
<dbReference type="PROSITE" id="PS01186">
    <property type="entry name" value="EGF_2"/>
    <property type="match status" value="1"/>
</dbReference>
<evidence type="ECO:0000256" key="4">
    <source>
        <dbReference type="ARBA" id="ARBA00023180"/>
    </source>
</evidence>
<keyword evidence="3" id="KW-1015">Disulfide bond</keyword>
<protein>
    <recommendedName>
        <fullName evidence="7">EGF-like domain-containing protein</fullName>
    </recommendedName>
</protein>
<feature type="domain" description="EGF-like" evidence="7">
    <location>
        <begin position="249"/>
        <end position="287"/>
    </location>
</feature>
<feature type="domain" description="EGF-like" evidence="7">
    <location>
        <begin position="288"/>
        <end position="335"/>
    </location>
</feature>
<dbReference type="InterPro" id="IPR001881">
    <property type="entry name" value="EGF-like_Ca-bd_dom"/>
</dbReference>
<dbReference type="Proteomes" id="UP000887575">
    <property type="component" value="Unassembled WGS sequence"/>
</dbReference>
<dbReference type="InterPro" id="IPR018097">
    <property type="entry name" value="EGF_Ca-bd_CS"/>
</dbReference>
<keyword evidence="1 5" id="KW-0245">EGF-like domain</keyword>
<dbReference type="Pfam" id="PF23334">
    <property type="entry name" value="VWC2L_2nd"/>
    <property type="match status" value="1"/>
</dbReference>
<keyword evidence="4" id="KW-0325">Glycoprotein</keyword>
<dbReference type="Pfam" id="PF12947">
    <property type="entry name" value="EGF_3"/>
    <property type="match status" value="1"/>
</dbReference>
<sequence>MSIFNVSLTFLIFHCAFAELRSQLSKNQVSLIQQLLHEFGGIKLSFESLSQQFPENEIFFSLLNPEESVPLIELGRRENLISLSIAEENLSKIWETELKGFVQLYFRQDETGNLVVETDNDGQRSDCVSNEISKRIKDGQFKVLIHPNVSVNVTMSMTNSFKTQKSCEKADEVFVNETKSVGDNGKAKHLEHYCEYSGLFYASGSTFQPGACERCRCSDGAIACTFESPVPCDDSTPEWLRGCCPKVHQTDFCSPSPCGSDANCTNLIDRADCVCQEGFTGDGITCADVDECQFDEAAREQLGGCLVGTICVNTPGSFRCDCLPGHQRIDDRNCLDVLRI</sequence>
<dbReference type="InterPro" id="IPR000152">
    <property type="entry name" value="EGF-type_Asp/Asn_hydroxyl_site"/>
</dbReference>
<feature type="signal peptide" evidence="6">
    <location>
        <begin position="1"/>
        <end position="18"/>
    </location>
</feature>
<evidence type="ECO:0000313" key="8">
    <source>
        <dbReference type="Proteomes" id="UP000887575"/>
    </source>
</evidence>
<feature type="chain" id="PRO_5041987069" description="EGF-like domain-containing protein" evidence="6">
    <location>
        <begin position="19"/>
        <end position="340"/>
    </location>
</feature>
<name>A0AAF3FC34_9BILA</name>
<evidence type="ECO:0000256" key="3">
    <source>
        <dbReference type="ARBA" id="ARBA00023157"/>
    </source>
</evidence>
<dbReference type="SMART" id="SM00179">
    <property type="entry name" value="EGF_CA"/>
    <property type="match status" value="2"/>
</dbReference>
<dbReference type="PROSITE" id="PS00010">
    <property type="entry name" value="ASX_HYDROXYL"/>
    <property type="match status" value="1"/>
</dbReference>
<dbReference type="PANTHER" id="PTHR24042:SF5">
    <property type="entry name" value="EGF-LIKE CALCIUM-BINDING DOMAIN-CONTAINING PROTEIN"/>
    <property type="match status" value="1"/>
</dbReference>
<evidence type="ECO:0000259" key="7">
    <source>
        <dbReference type="PROSITE" id="PS50026"/>
    </source>
</evidence>
<dbReference type="SUPFAM" id="SSF57196">
    <property type="entry name" value="EGF/Laminin"/>
    <property type="match status" value="2"/>
</dbReference>
<comment type="caution">
    <text evidence="5">Lacks conserved residue(s) required for the propagation of feature annotation.</text>
</comment>
<dbReference type="GO" id="GO:0008201">
    <property type="term" value="F:heparin binding"/>
    <property type="evidence" value="ECO:0007669"/>
    <property type="project" value="TreeGrafter"/>
</dbReference>
<dbReference type="WBParaSite" id="MBELARI_LOCUS4162">
    <property type="protein sequence ID" value="MBELARI_LOCUS4162"/>
    <property type="gene ID" value="MBELARI_LOCUS4162"/>
</dbReference>
<evidence type="ECO:0000256" key="1">
    <source>
        <dbReference type="ARBA" id="ARBA00022536"/>
    </source>
</evidence>
<dbReference type="AlphaFoldDB" id="A0AAF3FC34"/>
<dbReference type="PROSITE" id="PS01187">
    <property type="entry name" value="EGF_CA"/>
    <property type="match status" value="1"/>
</dbReference>
<dbReference type="PANTHER" id="PTHR24042">
    <property type="entry name" value="NEL HOMOLOG"/>
    <property type="match status" value="1"/>
</dbReference>
<dbReference type="GO" id="GO:0005615">
    <property type="term" value="C:extracellular space"/>
    <property type="evidence" value="ECO:0007669"/>
    <property type="project" value="TreeGrafter"/>
</dbReference>
<accession>A0AAF3FC34</accession>
<organism evidence="8 9">
    <name type="scientific">Mesorhabditis belari</name>
    <dbReference type="NCBI Taxonomy" id="2138241"/>
    <lineage>
        <taxon>Eukaryota</taxon>
        <taxon>Metazoa</taxon>
        <taxon>Ecdysozoa</taxon>
        <taxon>Nematoda</taxon>
        <taxon>Chromadorea</taxon>
        <taxon>Rhabditida</taxon>
        <taxon>Rhabditina</taxon>
        <taxon>Rhabditomorpha</taxon>
        <taxon>Rhabditoidea</taxon>
        <taxon>Rhabditidae</taxon>
        <taxon>Mesorhabditinae</taxon>
        <taxon>Mesorhabditis</taxon>
    </lineage>
</organism>